<gene>
    <name evidence="2" type="ORF">Kalk_15065</name>
</gene>
<dbReference type="Proteomes" id="UP000235116">
    <property type="component" value="Chromosome"/>
</dbReference>
<keyword evidence="1" id="KW-1133">Transmembrane helix</keyword>
<accession>A0A2K9LN15</accession>
<dbReference type="EMBL" id="CP022684">
    <property type="protein sequence ID" value="AUM13663.1"/>
    <property type="molecule type" value="Genomic_DNA"/>
</dbReference>
<evidence type="ECO:0000313" key="3">
    <source>
        <dbReference type="Proteomes" id="UP000235116"/>
    </source>
</evidence>
<keyword evidence="1" id="KW-0812">Transmembrane</keyword>
<protein>
    <recommendedName>
        <fullName evidence="4">DUF2232 domain-containing protein</fullName>
    </recommendedName>
</protein>
<dbReference type="KEGG" id="kak:Kalk_15065"/>
<evidence type="ECO:0000256" key="1">
    <source>
        <dbReference type="SAM" id="Phobius"/>
    </source>
</evidence>
<reference evidence="3" key="1">
    <citation type="submission" date="2017-08" db="EMBL/GenBank/DDBJ databases">
        <title>Direct submision.</title>
        <authorList>
            <person name="Kim S.-J."/>
            <person name="Rhee S.-K."/>
        </authorList>
    </citation>
    <scope>NUCLEOTIDE SEQUENCE [LARGE SCALE GENOMIC DNA]</scope>
    <source>
        <strain evidence="3">GI5</strain>
    </source>
</reference>
<evidence type="ECO:0008006" key="4">
    <source>
        <dbReference type="Google" id="ProtNLM"/>
    </source>
</evidence>
<feature type="transmembrane region" description="Helical" evidence="1">
    <location>
        <begin position="211"/>
        <end position="232"/>
    </location>
</feature>
<dbReference type="AlphaFoldDB" id="A0A2K9LN15"/>
<feature type="transmembrane region" description="Helical" evidence="1">
    <location>
        <begin position="186"/>
        <end position="204"/>
    </location>
</feature>
<sequence>MGGPLQALAAAALLAMLPGLGWASAAVVALVALRKNASEAAIPFGGALLVAVLVHWAAGDITQAGTVMAALLAGLVLANTRSLFWALLAAGVGSVLYMVLVLSLAPDKITVLVELLQPAFDDVMVELKKANPEADAMFEQYDARQVVLEMMAWAITLGATAALLVARWLQARLYNPGGFRREFHSLRMAPMAAVGIALVLWLSQNYPQARLALPCVTVPALMAGLGLMHGLLGSKPNNGPLLTFFYVGLVIFSWLGVMVLISVAAIDSFVDFRNRIQKRYE</sequence>
<feature type="transmembrane region" description="Helical" evidence="1">
    <location>
        <begin position="83"/>
        <end position="105"/>
    </location>
</feature>
<feature type="transmembrane region" description="Helical" evidence="1">
    <location>
        <begin position="40"/>
        <end position="58"/>
    </location>
</feature>
<name>A0A2K9LN15_9GAMM</name>
<keyword evidence="1" id="KW-0472">Membrane</keyword>
<feature type="transmembrane region" description="Helical" evidence="1">
    <location>
        <begin position="244"/>
        <end position="270"/>
    </location>
</feature>
<keyword evidence="3" id="KW-1185">Reference proteome</keyword>
<evidence type="ECO:0000313" key="2">
    <source>
        <dbReference type="EMBL" id="AUM13663.1"/>
    </source>
</evidence>
<feature type="transmembrane region" description="Helical" evidence="1">
    <location>
        <begin position="146"/>
        <end position="166"/>
    </location>
</feature>
<proteinExistence type="predicted"/>
<feature type="transmembrane region" description="Helical" evidence="1">
    <location>
        <begin position="6"/>
        <end position="33"/>
    </location>
</feature>
<organism evidence="2 3">
    <name type="scientific">Ketobacter alkanivorans</name>
    <dbReference type="NCBI Taxonomy" id="1917421"/>
    <lineage>
        <taxon>Bacteria</taxon>
        <taxon>Pseudomonadati</taxon>
        <taxon>Pseudomonadota</taxon>
        <taxon>Gammaproteobacteria</taxon>
        <taxon>Pseudomonadales</taxon>
        <taxon>Ketobacteraceae</taxon>
        <taxon>Ketobacter</taxon>
    </lineage>
</organism>